<feature type="domain" description="Kazal-like" evidence="5">
    <location>
        <begin position="502"/>
        <end position="552"/>
    </location>
</feature>
<dbReference type="Pfam" id="PF00050">
    <property type="entry name" value="Kazal_1"/>
    <property type="match status" value="4"/>
</dbReference>
<dbReference type="SUPFAM" id="SSF100895">
    <property type="entry name" value="Kazal-type serine protease inhibitors"/>
    <property type="match status" value="13"/>
</dbReference>
<feature type="domain" description="Kazal-like" evidence="5">
    <location>
        <begin position="602"/>
        <end position="661"/>
    </location>
</feature>
<feature type="domain" description="Kazal-like" evidence="5">
    <location>
        <begin position="225"/>
        <end position="285"/>
    </location>
</feature>
<evidence type="ECO:0000256" key="2">
    <source>
        <dbReference type="ARBA" id="ARBA00022900"/>
    </source>
</evidence>
<dbReference type="AlphaFoldDB" id="A0A0K0ESL9"/>
<organism evidence="7">
    <name type="scientific">Strongyloides stercoralis</name>
    <name type="common">Threadworm</name>
    <dbReference type="NCBI Taxonomy" id="6248"/>
    <lineage>
        <taxon>Eukaryota</taxon>
        <taxon>Metazoa</taxon>
        <taxon>Ecdysozoa</taxon>
        <taxon>Nematoda</taxon>
        <taxon>Chromadorea</taxon>
        <taxon>Rhabditida</taxon>
        <taxon>Tylenchina</taxon>
        <taxon>Panagrolaimomorpha</taxon>
        <taxon>Strongyloidoidea</taxon>
        <taxon>Strongyloididae</taxon>
        <taxon>Strongyloides</taxon>
    </lineage>
</organism>
<feature type="domain" description="Kazal-like" evidence="5">
    <location>
        <begin position="667"/>
        <end position="722"/>
    </location>
</feature>
<dbReference type="STRING" id="6248.A0A0K0ESL9"/>
<dbReference type="CDD" id="cd00104">
    <property type="entry name" value="KAZAL_FS"/>
    <property type="match status" value="6"/>
</dbReference>
<dbReference type="SMART" id="SM00280">
    <property type="entry name" value="KAZAL"/>
    <property type="match status" value="16"/>
</dbReference>
<dbReference type="WBParaSite" id="SSTP_0001244900.1">
    <property type="protein sequence ID" value="SSTP_0001244900.1"/>
    <property type="gene ID" value="SSTP_0001244900"/>
</dbReference>
<dbReference type="Proteomes" id="UP000035681">
    <property type="component" value="Unplaced"/>
</dbReference>
<proteinExistence type="predicted"/>
<feature type="domain" description="Kazal-like" evidence="5">
    <location>
        <begin position="128"/>
        <end position="185"/>
    </location>
</feature>
<keyword evidence="6" id="KW-1185">Reference proteome</keyword>
<keyword evidence="4" id="KW-0732">Signal</keyword>
<dbReference type="PANTHER" id="PTHR10913:SF45">
    <property type="entry name" value="FOLLISTATIN, ISOFORM A-RELATED"/>
    <property type="match status" value="1"/>
</dbReference>
<dbReference type="InterPro" id="IPR036058">
    <property type="entry name" value="Kazal_dom_sf"/>
</dbReference>
<dbReference type="InterPro" id="IPR050653">
    <property type="entry name" value="Prot_Inhib_GrowthFact_Antg"/>
</dbReference>
<keyword evidence="1" id="KW-0646">Protease inhibitor</keyword>
<feature type="domain" description="Kazal-like" evidence="5">
    <location>
        <begin position="362"/>
        <end position="419"/>
    </location>
</feature>
<evidence type="ECO:0000259" key="5">
    <source>
        <dbReference type="PROSITE" id="PS51465"/>
    </source>
</evidence>
<dbReference type="InterPro" id="IPR002350">
    <property type="entry name" value="Kazal_dom"/>
</dbReference>
<feature type="domain" description="Kazal-like" evidence="5">
    <location>
        <begin position="831"/>
        <end position="881"/>
    </location>
</feature>
<dbReference type="Pfam" id="PF07648">
    <property type="entry name" value="Kazal_2"/>
    <property type="match status" value="9"/>
</dbReference>
<dbReference type="Gene3D" id="3.30.60.30">
    <property type="match status" value="10"/>
</dbReference>
<name>A0A0K0ESL9_STRER</name>
<protein>
    <submittedName>
        <fullName evidence="7">Agrin</fullName>
    </submittedName>
    <submittedName>
        <fullName evidence="8">Kazal-like domain-containing protein</fullName>
    </submittedName>
</protein>
<dbReference type="GO" id="GO:0005576">
    <property type="term" value="C:extracellular region"/>
    <property type="evidence" value="ECO:0007669"/>
    <property type="project" value="TreeGrafter"/>
</dbReference>
<keyword evidence="2" id="KW-0722">Serine protease inhibitor</keyword>
<dbReference type="PROSITE" id="PS51465">
    <property type="entry name" value="KAZAL_2"/>
    <property type="match status" value="10"/>
</dbReference>
<evidence type="ECO:0000256" key="1">
    <source>
        <dbReference type="ARBA" id="ARBA00022690"/>
    </source>
</evidence>
<dbReference type="PANTHER" id="PTHR10913">
    <property type="entry name" value="FOLLISTATIN-RELATED"/>
    <property type="match status" value="1"/>
</dbReference>
<reference evidence="7" key="1">
    <citation type="submission" date="2015-08" db="UniProtKB">
        <authorList>
            <consortium name="WormBaseParasite"/>
        </authorList>
    </citation>
    <scope>IDENTIFICATION</scope>
</reference>
<accession>A0A0K0ESL9</accession>
<keyword evidence="3" id="KW-1015">Disulfide bond</keyword>
<sequence length="1031" mass="119888">MLVKPFLLLELLFLVSNTFSFDWAQRCKECKNQKLDVVCGNNNVTYDNICYLECANNISKVHYNEVKLLYYGSCCSFINCTMEKDYVCDNLKRTHLNSCYFSYTQCINERLKMNNNLTIEYFGKCIDKEDGEICNYNCMNNKYEPLCDNENLTHDNYCKFKLYNCRLRQQNKKEREIIYSGNCKNIEEFNVNNIKIVSTTNPTIISNLNYQEKTNDSISNEFEKNELINDCSINKCNNNWDPVCDTKNITHKNECIFNVYKCKILKQDNSLLYDISIAHKGICSEKKIFRKESNIGTDYNYKNECLMCIDEDDVFPVCDNKNVTFPTMCTLAKTNCIRRLQGKEETVLVHIGRCMEYSPVFDMKNEKCPSNCLKEYKPVCDTNDMTHPNLCVFQMYNCEQRKRKNYNVSWLKSLKACPDKPIETSTTMLPMTTIEVEISNEKELEGSGNLILCPHLTCGNETSLICDSEGQTHQNECFFQKARCLAAQNNIILRPLPDEMCGNEECMNKVCDDEIDYICGSDFKTYKNLCELEKGKCKNKKLEGLFHGECERCFKEQCPVLEDTDDDSFFVCDQNAETRSRCEFEMLRCIYEIKYGYNITEAYSGRCCPNDDNCSIDHQPVCGSNKQTYKNMCFFEVAKCRYEKIHSSNALSILSEQSCINYLKELSQLVPNCTNFDKVCSNDYQPICGSDGITYINVCHFNKNVCTQGKENNIHQQYNGECCKSVEECSMDWKPICDSNRKTHPNLCYFEEKRCLAERKNERIPEIDFYHSCTDYNCEMMECPRKYEPVCGNDGKTYINECFLNQTICYFNSTNNEFSSKLYLDYKGECCKTTELCPYTIDPVCDSNGITHINKCFFHKETCKFNMKNNKKIVIEYKGECCKGKCNEEIDKPICDGENTYKNICYFRMKQCDFKKMGKEISIAYEGDCCPKETKKCLEIGEVCDKDGNRYPNICSFHRNKCLQEKLFNKNLILSDKCLKSNITNNKNELGNVHNTHILNVSTTTMKAIQYQLDKNNIENQNSSNEHYTKH</sequence>
<dbReference type="WBParaSite" id="TCONS_00016791.p1">
    <property type="protein sequence ID" value="TCONS_00016791.p1"/>
    <property type="gene ID" value="XLOC_011446"/>
</dbReference>
<feature type="domain" description="Kazal-like" evidence="5">
    <location>
        <begin position="299"/>
        <end position="356"/>
    </location>
</feature>
<feature type="signal peptide" evidence="4">
    <location>
        <begin position="1"/>
        <end position="20"/>
    </location>
</feature>
<evidence type="ECO:0000313" key="7">
    <source>
        <dbReference type="WBParaSite" id="SSTP_0001244900.1"/>
    </source>
</evidence>
<evidence type="ECO:0000313" key="8">
    <source>
        <dbReference type="WBParaSite" id="TCONS_00016791.p1"/>
    </source>
</evidence>
<evidence type="ECO:0000256" key="3">
    <source>
        <dbReference type="ARBA" id="ARBA00023157"/>
    </source>
</evidence>
<evidence type="ECO:0000256" key="4">
    <source>
        <dbReference type="SAM" id="SignalP"/>
    </source>
</evidence>
<evidence type="ECO:0000313" key="6">
    <source>
        <dbReference type="Proteomes" id="UP000035681"/>
    </source>
</evidence>
<feature type="domain" description="Kazal-like" evidence="5">
    <location>
        <begin position="21"/>
        <end position="74"/>
    </location>
</feature>
<feature type="domain" description="Kazal-like" evidence="5">
    <location>
        <begin position="767"/>
        <end position="830"/>
    </location>
</feature>
<feature type="chain" id="PRO_5005328561" evidence="4">
    <location>
        <begin position="21"/>
        <end position="1031"/>
    </location>
</feature>